<gene>
    <name evidence="2" type="ORF">K503DRAFT_366351</name>
</gene>
<dbReference type="Proteomes" id="UP000092154">
    <property type="component" value="Unassembled WGS sequence"/>
</dbReference>
<dbReference type="AlphaFoldDB" id="A0A1B7MSC3"/>
<keyword evidence="3" id="KW-1185">Reference proteome</keyword>
<proteinExistence type="predicted"/>
<evidence type="ECO:0000313" key="3">
    <source>
        <dbReference type="Proteomes" id="UP000092154"/>
    </source>
</evidence>
<dbReference type="PROSITE" id="PS50011">
    <property type="entry name" value="PROTEIN_KINASE_DOM"/>
    <property type="match status" value="1"/>
</dbReference>
<dbReference type="PANTHER" id="PTHR24347">
    <property type="entry name" value="SERINE/THREONINE-PROTEIN KINASE"/>
    <property type="match status" value="1"/>
</dbReference>
<dbReference type="Gene3D" id="1.10.510.10">
    <property type="entry name" value="Transferase(Phosphotransferase) domain 1"/>
    <property type="match status" value="1"/>
</dbReference>
<organism evidence="2 3">
    <name type="scientific">Rhizopogon vinicolor AM-OR11-026</name>
    <dbReference type="NCBI Taxonomy" id="1314800"/>
    <lineage>
        <taxon>Eukaryota</taxon>
        <taxon>Fungi</taxon>
        <taxon>Dikarya</taxon>
        <taxon>Basidiomycota</taxon>
        <taxon>Agaricomycotina</taxon>
        <taxon>Agaricomycetes</taxon>
        <taxon>Agaricomycetidae</taxon>
        <taxon>Boletales</taxon>
        <taxon>Suillineae</taxon>
        <taxon>Rhizopogonaceae</taxon>
        <taxon>Rhizopogon</taxon>
    </lineage>
</organism>
<accession>A0A1B7MSC3</accession>
<sequence>MNPLILCGMNYLYENDTVRRDLKPENILYRIRDSDSDIVIANFRIICIHLKSSMKPWLCYSRGSQQDRARETSGKFVDGGEDIQMKIRETTRAKVSDEAKTFIKVLLNLDPSQRPAQEMAFRHHIRARHSPLRQAAQ</sequence>
<dbReference type="InterPro" id="IPR000719">
    <property type="entry name" value="Prot_kinase_dom"/>
</dbReference>
<dbReference type="OrthoDB" id="40902at2759"/>
<feature type="domain" description="Protein kinase" evidence="1">
    <location>
        <begin position="1"/>
        <end position="137"/>
    </location>
</feature>
<name>A0A1B7MSC3_9AGAM</name>
<evidence type="ECO:0000313" key="2">
    <source>
        <dbReference type="EMBL" id="OAX35501.1"/>
    </source>
</evidence>
<protein>
    <recommendedName>
        <fullName evidence="1">Protein kinase domain-containing protein</fullName>
    </recommendedName>
</protein>
<dbReference type="GO" id="GO:0005524">
    <property type="term" value="F:ATP binding"/>
    <property type="evidence" value="ECO:0007669"/>
    <property type="project" value="InterPro"/>
</dbReference>
<dbReference type="SUPFAM" id="SSF56112">
    <property type="entry name" value="Protein kinase-like (PK-like)"/>
    <property type="match status" value="1"/>
</dbReference>
<dbReference type="InterPro" id="IPR011009">
    <property type="entry name" value="Kinase-like_dom_sf"/>
</dbReference>
<dbReference type="GO" id="GO:0004672">
    <property type="term" value="F:protein kinase activity"/>
    <property type="evidence" value="ECO:0007669"/>
    <property type="project" value="InterPro"/>
</dbReference>
<dbReference type="EMBL" id="KV448495">
    <property type="protein sequence ID" value="OAX35501.1"/>
    <property type="molecule type" value="Genomic_DNA"/>
</dbReference>
<dbReference type="STRING" id="1314800.A0A1B7MSC3"/>
<evidence type="ECO:0000259" key="1">
    <source>
        <dbReference type="PROSITE" id="PS50011"/>
    </source>
</evidence>
<dbReference type="InParanoid" id="A0A1B7MSC3"/>
<reference evidence="2 3" key="1">
    <citation type="submission" date="2016-06" db="EMBL/GenBank/DDBJ databases">
        <title>Comparative genomics of the ectomycorrhizal sister species Rhizopogon vinicolor and Rhizopogon vesiculosus (Basidiomycota: Boletales) reveals a divergence of the mating type B locus.</title>
        <authorList>
            <consortium name="DOE Joint Genome Institute"/>
            <person name="Mujic A.B."/>
            <person name="Kuo A."/>
            <person name="Tritt A."/>
            <person name="Lipzen A."/>
            <person name="Chen C."/>
            <person name="Johnson J."/>
            <person name="Sharma A."/>
            <person name="Barry K."/>
            <person name="Grigoriev I.V."/>
            <person name="Spatafora J.W."/>
        </authorList>
    </citation>
    <scope>NUCLEOTIDE SEQUENCE [LARGE SCALE GENOMIC DNA]</scope>
    <source>
        <strain evidence="2 3">AM-OR11-026</strain>
    </source>
</reference>